<dbReference type="Pfam" id="PF02775">
    <property type="entry name" value="TPP_enzyme_C"/>
    <property type="match status" value="1"/>
</dbReference>
<evidence type="ECO:0000256" key="6">
    <source>
        <dbReference type="ARBA" id="ARBA00022630"/>
    </source>
</evidence>
<evidence type="ECO:0000256" key="13">
    <source>
        <dbReference type="ARBA" id="ARBA00048670"/>
    </source>
</evidence>
<dbReference type="Gene3D" id="3.40.50.970">
    <property type="match status" value="2"/>
</dbReference>
<dbReference type="GO" id="GO:0003984">
    <property type="term" value="F:acetolactate synthase activity"/>
    <property type="evidence" value="ECO:0007669"/>
    <property type="project" value="UniProtKB-EC"/>
</dbReference>
<dbReference type="InterPro" id="IPR029061">
    <property type="entry name" value="THDP-binding"/>
</dbReference>
<dbReference type="CDD" id="cd07035">
    <property type="entry name" value="TPP_PYR_POX_like"/>
    <property type="match status" value="1"/>
</dbReference>
<dbReference type="GO" id="GO:0009099">
    <property type="term" value="P:L-valine biosynthetic process"/>
    <property type="evidence" value="ECO:0007669"/>
    <property type="project" value="TreeGrafter"/>
</dbReference>
<keyword evidence="8 14" id="KW-0479">Metal-binding</keyword>
<evidence type="ECO:0000259" key="17">
    <source>
        <dbReference type="Pfam" id="PF02776"/>
    </source>
</evidence>
<evidence type="ECO:0000256" key="10">
    <source>
        <dbReference type="ARBA" id="ARBA00022842"/>
    </source>
</evidence>
<dbReference type="PANTHER" id="PTHR18968:SF13">
    <property type="entry name" value="ACETOLACTATE SYNTHASE CATALYTIC SUBUNIT, MITOCHONDRIAL"/>
    <property type="match status" value="1"/>
</dbReference>
<keyword evidence="7 14" id="KW-0808">Transferase</keyword>
<proteinExistence type="inferred from homology"/>
<comment type="similarity">
    <text evidence="3 14">Belongs to the TPP enzyme family.</text>
</comment>
<feature type="domain" description="Thiamine pyrophosphate enzyme central" evidence="15">
    <location>
        <begin position="226"/>
        <end position="363"/>
    </location>
</feature>
<dbReference type="InterPro" id="IPR039368">
    <property type="entry name" value="AHAS_TPP"/>
</dbReference>
<keyword evidence="6" id="KW-0285">Flavoprotein</keyword>
<evidence type="ECO:0000256" key="9">
    <source>
        <dbReference type="ARBA" id="ARBA00022827"/>
    </source>
</evidence>
<evidence type="ECO:0000256" key="3">
    <source>
        <dbReference type="ARBA" id="ARBA00007812"/>
    </source>
</evidence>
<keyword evidence="11 14" id="KW-0786">Thiamine pyrophosphate</keyword>
<organism evidence="18 19">
    <name type="scientific">Alcaligenes xylosoxydans xylosoxydans</name>
    <name type="common">Achromobacter xylosoxidans</name>
    <dbReference type="NCBI Taxonomy" id="85698"/>
    <lineage>
        <taxon>Bacteria</taxon>
        <taxon>Pseudomonadati</taxon>
        <taxon>Pseudomonadota</taxon>
        <taxon>Betaproteobacteria</taxon>
        <taxon>Burkholderiales</taxon>
        <taxon>Alcaligenaceae</taxon>
        <taxon>Achromobacter</taxon>
    </lineage>
</organism>
<keyword evidence="9" id="KW-0274">FAD</keyword>
<dbReference type="InterPro" id="IPR012001">
    <property type="entry name" value="Thiamin_PyroP_enz_TPP-bd_dom"/>
</dbReference>
<comment type="catalytic activity">
    <reaction evidence="13 14">
        <text>2 pyruvate + H(+) = (2S)-2-acetolactate + CO2</text>
        <dbReference type="Rhea" id="RHEA:25249"/>
        <dbReference type="ChEBI" id="CHEBI:15361"/>
        <dbReference type="ChEBI" id="CHEBI:15378"/>
        <dbReference type="ChEBI" id="CHEBI:16526"/>
        <dbReference type="ChEBI" id="CHEBI:58476"/>
        <dbReference type="EC" id="2.2.1.6"/>
    </reaction>
</comment>
<dbReference type="GO" id="GO:0009097">
    <property type="term" value="P:isoleucine biosynthetic process"/>
    <property type="evidence" value="ECO:0007669"/>
    <property type="project" value="TreeGrafter"/>
</dbReference>
<dbReference type="AlphaFoldDB" id="A0A9X3L179"/>
<comment type="caution">
    <text evidence="18">The sequence shown here is derived from an EMBL/GenBank/DDBJ whole genome shotgun (WGS) entry which is preliminary data.</text>
</comment>
<dbReference type="SUPFAM" id="SSF52467">
    <property type="entry name" value="DHS-like NAD/FAD-binding domain"/>
    <property type="match status" value="1"/>
</dbReference>
<evidence type="ECO:0000256" key="2">
    <source>
        <dbReference type="ARBA" id="ARBA00005025"/>
    </source>
</evidence>
<dbReference type="FunFam" id="3.40.50.970:FF:000007">
    <property type="entry name" value="Acetolactate synthase"/>
    <property type="match status" value="1"/>
</dbReference>
<evidence type="ECO:0000256" key="4">
    <source>
        <dbReference type="ARBA" id="ARBA00013145"/>
    </source>
</evidence>
<keyword evidence="10 14" id="KW-0460">Magnesium</keyword>
<comment type="pathway">
    <text evidence="2 14">Amino-acid biosynthesis; L-valine biosynthesis; L-valine from pyruvate: step 1/4.</text>
</comment>
<comment type="cofactor">
    <cofactor evidence="14">
        <name>Mg(2+)</name>
        <dbReference type="ChEBI" id="CHEBI:18420"/>
    </cofactor>
    <text evidence="14">Binds 1 Mg(2+) ion per subunit.</text>
</comment>
<name>A0A9X3L179_ALCXX</name>
<evidence type="ECO:0000256" key="5">
    <source>
        <dbReference type="ARBA" id="ARBA00022605"/>
    </source>
</evidence>
<comment type="pathway">
    <text evidence="1 14">Amino-acid biosynthesis; L-isoleucine biosynthesis; L-isoleucine from 2-oxobutanoate: step 1/4.</text>
</comment>
<dbReference type="RefSeq" id="WP_269864231.1">
    <property type="nucleotide sequence ID" value="NZ_AP028040.1"/>
</dbReference>
<evidence type="ECO:0000259" key="15">
    <source>
        <dbReference type="Pfam" id="PF00205"/>
    </source>
</evidence>
<keyword evidence="12 14" id="KW-0100">Branched-chain amino acid biosynthesis</keyword>
<dbReference type="InterPro" id="IPR045229">
    <property type="entry name" value="TPP_enz"/>
</dbReference>
<evidence type="ECO:0000256" key="11">
    <source>
        <dbReference type="ARBA" id="ARBA00023052"/>
    </source>
</evidence>
<dbReference type="GO" id="GO:0000287">
    <property type="term" value="F:magnesium ion binding"/>
    <property type="evidence" value="ECO:0007669"/>
    <property type="project" value="UniProtKB-UniRule"/>
</dbReference>
<dbReference type="PANTHER" id="PTHR18968">
    <property type="entry name" value="THIAMINE PYROPHOSPHATE ENZYMES"/>
    <property type="match status" value="1"/>
</dbReference>
<evidence type="ECO:0000256" key="14">
    <source>
        <dbReference type="RuleBase" id="RU003591"/>
    </source>
</evidence>
<evidence type="ECO:0000259" key="16">
    <source>
        <dbReference type="Pfam" id="PF02775"/>
    </source>
</evidence>
<protein>
    <recommendedName>
        <fullName evidence="4 14">Acetolactate synthase</fullName>
        <ecNumber evidence="4 14">2.2.1.6</ecNumber>
    </recommendedName>
</protein>
<evidence type="ECO:0000313" key="18">
    <source>
        <dbReference type="EMBL" id="MCZ8403635.1"/>
    </source>
</evidence>
<comment type="cofactor">
    <cofactor evidence="14">
        <name>thiamine diphosphate</name>
        <dbReference type="ChEBI" id="CHEBI:58937"/>
    </cofactor>
    <text evidence="14">Binds 1 thiamine pyrophosphate per subunit.</text>
</comment>
<evidence type="ECO:0000256" key="8">
    <source>
        <dbReference type="ARBA" id="ARBA00022723"/>
    </source>
</evidence>
<dbReference type="EMBL" id="JAPZVI010000016">
    <property type="protein sequence ID" value="MCZ8403635.1"/>
    <property type="molecule type" value="Genomic_DNA"/>
</dbReference>
<gene>
    <name evidence="18" type="primary">ilvB</name>
    <name evidence="18" type="ORF">O9570_19430</name>
</gene>
<evidence type="ECO:0000313" key="19">
    <source>
        <dbReference type="Proteomes" id="UP001141992"/>
    </source>
</evidence>
<dbReference type="EC" id="2.2.1.6" evidence="4 14"/>
<accession>A0A9X3L179</accession>
<dbReference type="FunFam" id="3.40.50.970:FF:000016">
    <property type="entry name" value="Acetolactate synthase"/>
    <property type="match status" value="1"/>
</dbReference>
<dbReference type="GO" id="GO:0050660">
    <property type="term" value="F:flavin adenine dinucleotide binding"/>
    <property type="evidence" value="ECO:0007669"/>
    <property type="project" value="InterPro"/>
</dbReference>
<evidence type="ECO:0000256" key="7">
    <source>
        <dbReference type="ARBA" id="ARBA00022679"/>
    </source>
</evidence>
<dbReference type="InterPro" id="IPR012000">
    <property type="entry name" value="Thiamin_PyroP_enz_cen_dom"/>
</dbReference>
<dbReference type="InterPro" id="IPR000399">
    <property type="entry name" value="TPP-bd_CS"/>
</dbReference>
<feature type="domain" description="Thiamine pyrophosphate enzyme N-terminal TPP-binding" evidence="17">
    <location>
        <begin position="25"/>
        <end position="140"/>
    </location>
</feature>
<dbReference type="InterPro" id="IPR011766">
    <property type="entry name" value="TPP_enzyme_TPP-bd"/>
</dbReference>
<dbReference type="Pfam" id="PF00205">
    <property type="entry name" value="TPP_enzyme_M"/>
    <property type="match status" value="1"/>
</dbReference>
<dbReference type="Pfam" id="PF02776">
    <property type="entry name" value="TPP_enzyme_N"/>
    <property type="match status" value="1"/>
</dbReference>
<dbReference type="Gene3D" id="3.40.50.1220">
    <property type="entry name" value="TPP-binding domain"/>
    <property type="match status" value="1"/>
</dbReference>
<dbReference type="CDD" id="cd02015">
    <property type="entry name" value="TPP_AHAS"/>
    <property type="match status" value="1"/>
</dbReference>
<evidence type="ECO:0000256" key="1">
    <source>
        <dbReference type="ARBA" id="ARBA00004974"/>
    </source>
</evidence>
<evidence type="ECO:0000256" key="12">
    <source>
        <dbReference type="ARBA" id="ARBA00023304"/>
    </source>
</evidence>
<dbReference type="NCBIfam" id="TIGR00118">
    <property type="entry name" value="acolac_lg"/>
    <property type="match status" value="1"/>
</dbReference>
<dbReference type="SUPFAM" id="SSF52518">
    <property type="entry name" value="Thiamin diphosphate-binding fold (THDP-binding)"/>
    <property type="match status" value="2"/>
</dbReference>
<dbReference type="Proteomes" id="UP001141992">
    <property type="component" value="Unassembled WGS sequence"/>
</dbReference>
<dbReference type="InterPro" id="IPR012846">
    <property type="entry name" value="Acetolactate_synth_lsu"/>
</dbReference>
<dbReference type="InterPro" id="IPR029035">
    <property type="entry name" value="DHS-like_NAD/FAD-binding_dom"/>
</dbReference>
<feature type="domain" description="Thiamine pyrophosphate enzyme TPP-binding" evidence="16">
    <location>
        <begin position="424"/>
        <end position="572"/>
    </location>
</feature>
<reference evidence="18" key="1">
    <citation type="submission" date="2022-12" db="EMBL/GenBank/DDBJ databases">
        <authorList>
            <person name="Voronina O.L."/>
            <person name="Kunda M.S."/>
            <person name="Ryzhova N."/>
            <person name="Aksenova E.I."/>
        </authorList>
    </citation>
    <scope>NUCLEOTIDE SEQUENCE</scope>
    <source>
        <strain evidence="18">SCCH136:Ach223948</strain>
    </source>
</reference>
<dbReference type="PROSITE" id="PS00187">
    <property type="entry name" value="TPP_ENZYMES"/>
    <property type="match status" value="1"/>
</dbReference>
<dbReference type="GO" id="GO:0030976">
    <property type="term" value="F:thiamine pyrophosphate binding"/>
    <property type="evidence" value="ECO:0007669"/>
    <property type="project" value="UniProtKB-UniRule"/>
</dbReference>
<dbReference type="FunFam" id="3.40.50.1220:FF:000008">
    <property type="entry name" value="Acetolactate synthase"/>
    <property type="match status" value="1"/>
</dbReference>
<dbReference type="GO" id="GO:0005948">
    <property type="term" value="C:acetolactate synthase complex"/>
    <property type="evidence" value="ECO:0007669"/>
    <property type="project" value="TreeGrafter"/>
</dbReference>
<sequence>MDSMNDRLHPSVAAALAAPETPPANGARILLETLIAHGVDTVFGYPGGAVLPLYDALYAEPRLRHVLVRHEQAAVHAAEGYARTTGRTGVVFVTSGPGMANTTSGLLDAMCDSIPVLCISGQVATSAIGTDAFQECDAIGISRSVTKWNTQVRSVDDVAAVTARAFELTRQGRPGPVLLDFPKDVQLAVPRDADGDDYTPSQQKLAALRARRQSGKLAPKLPQSAVRRAAALIAQARRPIFYGGGGLVNAGPEACAAFTELVRASGAPCTLTLMGLGAFPASDPQFVGMLGMHGTVEANLAMHNADLVVCIGARFDDRITGKLSEFCPHARKIHIDIDPASINKVVRVDVALVGDCLPLVRALQAELTEPLDPARLAPWWARVQAWRAQDCLGYTPAADAILPQHLMSRLNVALAGRDAIVSTDVGQHQMWAAQYLRFDQPYRWLTSGGAGTMGYGVPAAIGAQVAHPDKTVVCVSGDASVLMNIQELSTAMQHQAPVKVVLCNNGYMGMVRQWQELIHGGRYSHSYNASLPDFVALARAFGWGAARVEDPAQLDAALAECLAHDGPYFLDVAVTAQENCFPMMPAGHGHHKMMLAEGVWYQDETT</sequence>
<keyword evidence="5 14" id="KW-0028">Amino-acid biosynthesis</keyword>